<dbReference type="InterPro" id="IPR001048">
    <property type="entry name" value="Asp/Glu/Uridylate_kinase"/>
</dbReference>
<evidence type="ECO:0000256" key="3">
    <source>
        <dbReference type="ARBA" id="ARBA00005748"/>
    </source>
</evidence>
<dbReference type="InterPro" id="IPR000182">
    <property type="entry name" value="GNAT_dom"/>
</dbReference>
<dbReference type="GO" id="GO:0006526">
    <property type="term" value="P:L-arginine biosynthetic process"/>
    <property type="evidence" value="ECO:0007669"/>
    <property type="project" value="UniProtKB-KW"/>
</dbReference>
<accession>A0AAW2XE08</accession>
<keyword evidence="12 16" id="KW-0472">Membrane</keyword>
<dbReference type="PANTHER" id="PTHR30602">
    <property type="entry name" value="AMINO-ACID ACETYLTRANSFERASE"/>
    <property type="match status" value="1"/>
</dbReference>
<evidence type="ECO:0000256" key="7">
    <source>
        <dbReference type="ARBA" id="ARBA00022605"/>
    </source>
</evidence>
<protein>
    <recommendedName>
        <fullName evidence="5">amino-acid N-acetyltransferase</fullName>
        <ecNumber evidence="5">2.3.1.1</ecNumber>
    </recommendedName>
</protein>
<dbReference type="HAMAP" id="MF_01105">
    <property type="entry name" value="N_acetyl_glu_synth"/>
    <property type="match status" value="1"/>
</dbReference>
<evidence type="ECO:0000256" key="10">
    <source>
        <dbReference type="ARBA" id="ARBA00022729"/>
    </source>
</evidence>
<evidence type="ECO:0000256" key="12">
    <source>
        <dbReference type="ARBA" id="ARBA00023136"/>
    </source>
</evidence>
<comment type="pathway">
    <text evidence="2">Amino-acid biosynthesis; L-arginine biosynthesis; N(2)-acetyl-L-ornithine from L-glutamate: step 1/4.</text>
</comment>
<comment type="subcellular location">
    <subcellularLocation>
        <location evidence="1">Nucleus inner membrane</location>
        <topology evidence="1">Multi-pass membrane protein</topology>
        <orientation evidence="1">Nucleoplasmic side</orientation>
    </subcellularLocation>
</comment>
<dbReference type="InterPro" id="IPR016181">
    <property type="entry name" value="Acyl_CoA_acyltransferase"/>
</dbReference>
<evidence type="ECO:0000256" key="11">
    <source>
        <dbReference type="ARBA" id="ARBA00022989"/>
    </source>
</evidence>
<dbReference type="CDD" id="cd04301">
    <property type="entry name" value="NAT_SF"/>
    <property type="match status" value="1"/>
</dbReference>
<keyword evidence="11 16" id="KW-1133">Transmembrane helix</keyword>
<dbReference type="PANTHER" id="PTHR30602:SF12">
    <property type="entry name" value="AMINO-ACID ACETYLTRANSFERASE NAGS1, CHLOROPLASTIC-RELATED"/>
    <property type="match status" value="1"/>
</dbReference>
<evidence type="ECO:0000256" key="13">
    <source>
        <dbReference type="ARBA" id="ARBA00023242"/>
    </source>
</evidence>
<keyword evidence="13" id="KW-0539">Nucleus</keyword>
<dbReference type="GO" id="GO:0005737">
    <property type="term" value="C:cytoplasm"/>
    <property type="evidence" value="ECO:0007669"/>
    <property type="project" value="InterPro"/>
</dbReference>
<evidence type="ECO:0000256" key="6">
    <source>
        <dbReference type="ARBA" id="ARBA00022571"/>
    </source>
</evidence>
<evidence type="ECO:0000313" key="18">
    <source>
        <dbReference type="EMBL" id="KAL0450150.1"/>
    </source>
</evidence>
<comment type="caution">
    <text evidence="18">The sequence shown here is derived from an EMBL/GenBank/DDBJ whole genome shotgun (WGS) entry which is preliminary data.</text>
</comment>
<dbReference type="EMBL" id="JACGWN010000005">
    <property type="protein sequence ID" value="KAL0450150.1"/>
    <property type="molecule type" value="Genomic_DNA"/>
</dbReference>
<evidence type="ECO:0000256" key="16">
    <source>
        <dbReference type="SAM" id="Phobius"/>
    </source>
</evidence>
<feature type="transmembrane region" description="Helical" evidence="16">
    <location>
        <begin position="259"/>
        <end position="279"/>
    </location>
</feature>
<evidence type="ECO:0000256" key="4">
    <source>
        <dbReference type="ARBA" id="ARBA00009145"/>
    </source>
</evidence>
<dbReference type="InterPro" id="IPR019358">
    <property type="entry name" value="NEMP_fam"/>
</dbReference>
<evidence type="ECO:0000256" key="8">
    <source>
        <dbReference type="ARBA" id="ARBA00022679"/>
    </source>
</evidence>
<keyword evidence="6" id="KW-0055">Arginine biosynthesis</keyword>
<dbReference type="SUPFAM" id="SSF55729">
    <property type="entry name" value="Acyl-CoA N-acyltransferases (Nat)"/>
    <property type="match status" value="1"/>
</dbReference>
<dbReference type="InterPro" id="IPR033719">
    <property type="entry name" value="NAGS_kin"/>
</dbReference>
<feature type="transmembrane region" description="Helical" evidence="16">
    <location>
        <begin position="6"/>
        <end position="25"/>
    </location>
</feature>
<proteinExistence type="inferred from homology"/>
<feature type="transmembrane region" description="Helical" evidence="16">
    <location>
        <begin position="161"/>
        <end position="181"/>
    </location>
</feature>
<feature type="domain" description="N-acetyltransferase" evidence="17">
    <location>
        <begin position="1119"/>
        <end position="1269"/>
    </location>
</feature>
<dbReference type="Gene3D" id="3.40.1160.10">
    <property type="entry name" value="Acetylglutamate kinase-like"/>
    <property type="match status" value="1"/>
</dbReference>
<dbReference type="SUPFAM" id="SSF53633">
    <property type="entry name" value="Carbamate kinase-like"/>
    <property type="match status" value="1"/>
</dbReference>
<evidence type="ECO:0000256" key="1">
    <source>
        <dbReference type="ARBA" id="ARBA00004575"/>
    </source>
</evidence>
<evidence type="ECO:0000256" key="14">
    <source>
        <dbReference type="ARBA" id="ARBA00023315"/>
    </source>
</evidence>
<reference evidence="18" key="2">
    <citation type="journal article" date="2024" name="Plant">
        <title>Genomic evolution and insights into agronomic trait innovations of Sesamum species.</title>
        <authorList>
            <person name="Miao H."/>
            <person name="Wang L."/>
            <person name="Qu L."/>
            <person name="Liu H."/>
            <person name="Sun Y."/>
            <person name="Le M."/>
            <person name="Wang Q."/>
            <person name="Wei S."/>
            <person name="Zheng Y."/>
            <person name="Lin W."/>
            <person name="Duan Y."/>
            <person name="Cao H."/>
            <person name="Xiong S."/>
            <person name="Wang X."/>
            <person name="Wei L."/>
            <person name="Li C."/>
            <person name="Ma Q."/>
            <person name="Ju M."/>
            <person name="Zhao R."/>
            <person name="Li G."/>
            <person name="Mu C."/>
            <person name="Tian Q."/>
            <person name="Mei H."/>
            <person name="Zhang T."/>
            <person name="Gao T."/>
            <person name="Zhang H."/>
        </authorList>
    </citation>
    <scope>NUCLEOTIDE SEQUENCE</scope>
    <source>
        <strain evidence="18">KEN1</strain>
    </source>
</reference>
<evidence type="ECO:0000256" key="2">
    <source>
        <dbReference type="ARBA" id="ARBA00004925"/>
    </source>
</evidence>
<gene>
    <name evidence="18" type="ORF">Slati_1571400</name>
</gene>
<keyword evidence="10" id="KW-0732">Signal</keyword>
<sequence>MAATVAPLALILWIILVLSPMFLSISSASEFSLVVSGPTELELSPSLIVENSPGSKPGSKVKCERVQIHGLPRIEHLNKFANSLKVKVSCVNPSGCPPNIGICFHRNTSLVIGMCPKDQWERLTEGLWVKSMSPFDHKILDIRMAASYSESLHVSLDEEFFLYRILFLVLGIVLMSVASWLSQSIVFYYSGAMAIGVFLVILMILFQGMKLLPTGRKSSLAIFLYSCSVGLGSFLLRYVPRLLRSLLVEIGLSEDMYNPLAVFLLVFLVLAGAWLGFWVVRKLVLTEDGSIDIGVSHFITWSIRIVASVMILQSSVDPVLAVEALVSAIIVSSVLRKFVNPKVVRRAYKKLCRLDRKPLDPYASPVTNSSISRPFTRAPYTPVQGSTSKSPTRLPDSGAFFSTFHDIPDRRKLTKDEWELFTKESTRKELEGLVSTPDFSKWAVAHADRQIRDIYMPGIRGLHFLGPSLEKSPPHNKWSGTNPAESHLMDDTDYRVLRFVVTSTPIRLHTHQHMHPFLYLTSSSSSLFGIATKSRTMISKPPVHPRTRPLTQHTKIRWSDHNLMGRAKPISQVIRCCIAFNDDDRRARGSCALGGGTMVEAMREARPYIMAHRGSTLVVVLSSEIINGPHLPSILEKPLNYPPDPTLPPFSRTSIVILLINCIPGALKMAVAYPRPCIPVQNYGRRRESILSSSSVTRRRIDFGGMHLVKMPSFEVKNGYGKKINVCGETGSVAIEVSSALKDELFVRFFREAWPYFLAHRGSTFVVVISAEISDSPHLGPILMARFYIHCFSFSAELFDISLLHGLGVKFVLVPGTHVQIDRLLAERGSEPKYVGSHRITDSDSLSAAMDASGSIGFMIEAKLSPGPSLSGIRRHGGIGRRHDGVNVASGNFVAAKRRGVVNGIDYVSTGEVKKIDVSRIRERLAQDCIVLLSNLGYSSSGEVLNCNSYEVATACAMALGAEKLICIIDGPILDECGRLIHFLTLQDADMLIRERAKQSETAANYVKAVAQEDLCAACDDSNHAVPSLNGKAFGQAPKFQNGVGFDSGNGFWSGEQGFAIGGQESMSRINGYLSELAAAAFVCKGGVQRVHLLDGTIAGVLLKELFQRDGVGTMVASDLYEGMQMARATDVHEIQQLLLPLEESGTLIKRTEKEVLGALESFIVVEREGHVIACAALFPFFEEKCGEVAIAVSPECRGQGQGDKLLDYIEKKASSLGLQTLFVLTTRTADWFVRRGFSECSIECIPEERRKKINISRRSKYYMKKLLPDRSGIRLNSAVA</sequence>
<name>A0AAW2XE08_9LAMI</name>
<dbReference type="EC" id="2.3.1.1" evidence="5"/>
<dbReference type="PROSITE" id="PS51186">
    <property type="entry name" value="GNAT"/>
    <property type="match status" value="1"/>
</dbReference>
<dbReference type="GO" id="GO:0005637">
    <property type="term" value="C:nuclear inner membrane"/>
    <property type="evidence" value="ECO:0007669"/>
    <property type="project" value="UniProtKB-SubCell"/>
</dbReference>
<evidence type="ECO:0000256" key="5">
    <source>
        <dbReference type="ARBA" id="ARBA00012697"/>
    </source>
</evidence>
<dbReference type="InterPro" id="IPR010167">
    <property type="entry name" value="NH2A_AcTrfase"/>
</dbReference>
<dbReference type="Pfam" id="PF10225">
    <property type="entry name" value="NEMP"/>
    <property type="match status" value="1"/>
</dbReference>
<keyword evidence="9 16" id="KW-0812">Transmembrane</keyword>
<keyword evidence="14" id="KW-0012">Acyltransferase</keyword>
<comment type="catalytic activity">
    <reaction evidence="15">
        <text>L-glutamate + acetyl-CoA = N-acetyl-L-glutamate + CoA + H(+)</text>
        <dbReference type="Rhea" id="RHEA:24292"/>
        <dbReference type="ChEBI" id="CHEBI:15378"/>
        <dbReference type="ChEBI" id="CHEBI:29985"/>
        <dbReference type="ChEBI" id="CHEBI:44337"/>
        <dbReference type="ChEBI" id="CHEBI:57287"/>
        <dbReference type="ChEBI" id="CHEBI:57288"/>
        <dbReference type="EC" id="2.3.1.1"/>
    </reaction>
</comment>
<organism evidence="18">
    <name type="scientific">Sesamum latifolium</name>
    <dbReference type="NCBI Taxonomy" id="2727402"/>
    <lineage>
        <taxon>Eukaryota</taxon>
        <taxon>Viridiplantae</taxon>
        <taxon>Streptophyta</taxon>
        <taxon>Embryophyta</taxon>
        <taxon>Tracheophyta</taxon>
        <taxon>Spermatophyta</taxon>
        <taxon>Magnoliopsida</taxon>
        <taxon>eudicotyledons</taxon>
        <taxon>Gunneridae</taxon>
        <taxon>Pentapetalae</taxon>
        <taxon>asterids</taxon>
        <taxon>lamiids</taxon>
        <taxon>Lamiales</taxon>
        <taxon>Pedaliaceae</taxon>
        <taxon>Sesamum</taxon>
    </lineage>
</organism>
<dbReference type="InterPro" id="IPR036393">
    <property type="entry name" value="AceGlu_kinase-like_sf"/>
</dbReference>
<evidence type="ECO:0000256" key="15">
    <source>
        <dbReference type="ARBA" id="ARBA00048372"/>
    </source>
</evidence>
<keyword evidence="7" id="KW-0028">Amino-acid biosynthesis</keyword>
<dbReference type="Pfam" id="PF00583">
    <property type="entry name" value="Acetyltransf_1"/>
    <property type="match status" value="1"/>
</dbReference>
<dbReference type="CDD" id="cd04237">
    <property type="entry name" value="AAK_NAGS-ABP"/>
    <property type="match status" value="1"/>
</dbReference>
<feature type="transmembrane region" description="Helical" evidence="16">
    <location>
        <begin position="187"/>
        <end position="206"/>
    </location>
</feature>
<feature type="transmembrane region" description="Helical" evidence="16">
    <location>
        <begin position="218"/>
        <end position="239"/>
    </location>
</feature>
<dbReference type="GO" id="GO:0004042">
    <property type="term" value="F:L-glutamate N-acetyltransferase activity"/>
    <property type="evidence" value="ECO:0007669"/>
    <property type="project" value="InterPro"/>
</dbReference>
<comment type="similarity">
    <text evidence="4">Belongs to the acetyltransferase family. ArgA subfamily.</text>
</comment>
<reference evidence="18" key="1">
    <citation type="submission" date="2020-06" db="EMBL/GenBank/DDBJ databases">
        <authorList>
            <person name="Li T."/>
            <person name="Hu X."/>
            <person name="Zhang T."/>
            <person name="Song X."/>
            <person name="Zhang H."/>
            <person name="Dai N."/>
            <person name="Sheng W."/>
            <person name="Hou X."/>
            <person name="Wei L."/>
        </authorList>
    </citation>
    <scope>NUCLEOTIDE SEQUENCE</scope>
    <source>
        <strain evidence="18">KEN1</strain>
        <tissue evidence="18">Leaf</tissue>
    </source>
</reference>
<dbReference type="Gene3D" id="3.40.630.30">
    <property type="match status" value="1"/>
</dbReference>
<comment type="similarity">
    <text evidence="3">Belongs to the NEMP family.</text>
</comment>
<dbReference type="Pfam" id="PF00696">
    <property type="entry name" value="AA_kinase"/>
    <property type="match status" value="1"/>
</dbReference>
<keyword evidence="8" id="KW-0808">Transferase</keyword>
<evidence type="ECO:0000256" key="9">
    <source>
        <dbReference type="ARBA" id="ARBA00022692"/>
    </source>
</evidence>
<evidence type="ECO:0000259" key="17">
    <source>
        <dbReference type="PROSITE" id="PS51186"/>
    </source>
</evidence>